<organism evidence="3 4">
    <name type="scientific">Oncorhynchus mykiss</name>
    <name type="common">Rainbow trout</name>
    <name type="synonym">Salmo gairdneri</name>
    <dbReference type="NCBI Taxonomy" id="8022"/>
    <lineage>
        <taxon>Eukaryota</taxon>
        <taxon>Metazoa</taxon>
        <taxon>Chordata</taxon>
        <taxon>Craniata</taxon>
        <taxon>Vertebrata</taxon>
        <taxon>Euteleostomi</taxon>
        <taxon>Actinopterygii</taxon>
        <taxon>Neopterygii</taxon>
        <taxon>Teleostei</taxon>
        <taxon>Protacanthopterygii</taxon>
        <taxon>Salmoniformes</taxon>
        <taxon>Salmonidae</taxon>
        <taxon>Salmoninae</taxon>
        <taxon>Oncorhynchus</taxon>
    </lineage>
</organism>
<dbReference type="AlphaFoldDB" id="A0A060ZLL8"/>
<keyword evidence="2" id="KW-0812">Transmembrane</keyword>
<sequence>LSILCVRIWGGGGSRKREGKEAAGDGERGLFFPPLIPRIWSMCVDNRVGHRPPGTITKTVLLPLSLPSRFLSFSQADSGPRGVSRERLGAEAPHQQEKGGPSVPAHLIGNPYAFGLSPGAVMQDARFQPLNLPRQLPHGVPPGGVPEEYLRGFRPYATAEDLRMPSGLPLGLDPATAAAAAAYYHPSYLPHPSFAPYRMDDPFCLSALRSPFYHLQGGGGLPPLHPSAVHMHLQGVRYPGDLTHASLSALQSERLSERYCPLLHSHTYTHIHTQIVGEIVCLIFLISVVMVTYNNALSFFSLFTSNSFSLP</sequence>
<dbReference type="Proteomes" id="UP000193380">
    <property type="component" value="Unassembled WGS sequence"/>
</dbReference>
<proteinExistence type="predicted"/>
<evidence type="ECO:0000256" key="1">
    <source>
        <dbReference type="SAM" id="MobiDB-lite"/>
    </source>
</evidence>
<feature type="compositionally biased region" description="Basic and acidic residues" evidence="1">
    <location>
        <begin position="83"/>
        <end position="97"/>
    </location>
</feature>
<protein>
    <submittedName>
        <fullName evidence="3">Uncharacterized protein</fullName>
    </submittedName>
</protein>
<dbReference type="PaxDb" id="8022-A0A060ZLL8"/>
<dbReference type="PANTHER" id="PTHR17608:SF4">
    <property type="entry name" value="GENETIC SUPPRESSOR ELEMENT 1"/>
    <property type="match status" value="1"/>
</dbReference>
<evidence type="ECO:0000313" key="4">
    <source>
        <dbReference type="Proteomes" id="UP000193380"/>
    </source>
</evidence>
<dbReference type="STRING" id="8022.A0A060ZLL8"/>
<reference evidence="3" key="1">
    <citation type="journal article" date="2014" name="Nat. Commun.">
        <title>The rainbow trout genome provides novel insights into evolution after whole-genome duplication in vertebrates.</title>
        <authorList>
            <person name="Berthelot C."/>
            <person name="Brunet F."/>
            <person name="Chalopin D."/>
            <person name="Juanchich A."/>
            <person name="Bernard M."/>
            <person name="Noel B."/>
            <person name="Bento P."/>
            <person name="Da Silva C."/>
            <person name="Labadie K."/>
            <person name="Alberti A."/>
            <person name="Aury J.M."/>
            <person name="Louis A."/>
            <person name="Dehais P."/>
            <person name="Bardou P."/>
            <person name="Montfort J."/>
            <person name="Klopp C."/>
            <person name="Cabau C."/>
            <person name="Gaspin C."/>
            <person name="Thorgaard G.H."/>
            <person name="Boussaha M."/>
            <person name="Quillet E."/>
            <person name="Guyomard R."/>
            <person name="Galiana D."/>
            <person name="Bobe J."/>
            <person name="Volff J.N."/>
            <person name="Genet C."/>
            <person name="Wincker P."/>
            <person name="Jaillon O."/>
            <person name="Roest Crollius H."/>
            <person name="Guiguen Y."/>
        </authorList>
    </citation>
    <scope>NUCLEOTIDE SEQUENCE [LARGE SCALE GENOMIC DNA]</scope>
</reference>
<name>A0A060ZLL8_ONCMY</name>
<dbReference type="PANTHER" id="PTHR17608">
    <property type="entry name" value="GENETIC SUPPRESSOR ELEMENT 1"/>
    <property type="match status" value="1"/>
</dbReference>
<evidence type="ECO:0000313" key="3">
    <source>
        <dbReference type="EMBL" id="CDR06908.1"/>
    </source>
</evidence>
<keyword evidence="2" id="KW-0472">Membrane</keyword>
<dbReference type="EMBL" id="FR968820">
    <property type="protein sequence ID" value="CDR06908.1"/>
    <property type="molecule type" value="Genomic_DNA"/>
</dbReference>
<reference evidence="3" key="2">
    <citation type="submission" date="2014-03" db="EMBL/GenBank/DDBJ databases">
        <authorList>
            <person name="Genoscope - CEA"/>
        </authorList>
    </citation>
    <scope>NUCLEOTIDE SEQUENCE</scope>
</reference>
<dbReference type="InterPro" id="IPR042337">
    <property type="entry name" value="GSE1"/>
</dbReference>
<accession>A0A060ZLL8</accession>
<feature type="non-terminal residue" evidence="3">
    <location>
        <position position="1"/>
    </location>
</feature>
<evidence type="ECO:0000256" key="2">
    <source>
        <dbReference type="SAM" id="Phobius"/>
    </source>
</evidence>
<gene>
    <name evidence="3" type="ORF">GSONMT00063853001</name>
</gene>
<keyword evidence="2" id="KW-1133">Transmembrane helix</keyword>
<feature type="transmembrane region" description="Helical" evidence="2">
    <location>
        <begin position="279"/>
        <end position="303"/>
    </location>
</feature>
<feature type="region of interest" description="Disordered" evidence="1">
    <location>
        <begin position="75"/>
        <end position="102"/>
    </location>
</feature>